<keyword evidence="4" id="KW-1185">Reference proteome</keyword>
<comment type="caution">
    <text evidence="3">The sequence shown here is derived from an EMBL/GenBank/DDBJ whole genome shotgun (WGS) entry which is preliminary data.</text>
</comment>
<evidence type="ECO:0000256" key="1">
    <source>
        <dbReference type="SAM" id="SignalP"/>
    </source>
</evidence>
<dbReference type="InterPro" id="IPR013424">
    <property type="entry name" value="Ice-binding_C"/>
</dbReference>
<dbReference type="Pfam" id="PF07589">
    <property type="entry name" value="PEP-CTERM"/>
    <property type="match status" value="1"/>
</dbReference>
<organism evidence="3 4">
    <name type="scientific">Neptunicella marina</name>
    <dbReference type="NCBI Taxonomy" id="2125989"/>
    <lineage>
        <taxon>Bacteria</taxon>
        <taxon>Pseudomonadati</taxon>
        <taxon>Pseudomonadota</taxon>
        <taxon>Gammaproteobacteria</taxon>
        <taxon>Alteromonadales</taxon>
        <taxon>Alteromonadaceae</taxon>
        <taxon>Neptunicella</taxon>
    </lineage>
</organism>
<sequence>MNIKNIATLIFCGLAFSNIANADLITLTDPETGQGLEAGQTTPAAPLGNSAWSATTFGNAGAYSEYYLYWDTDPSTTEYYLGDLISLSFDTLKNSGVNDFFIQIYTTVDGNHDGSGWYGQRLTFDPLYANNINAPANNWNTWSTLAGTNQLNVYDHQNYGGYAAPTLAQLLDGSYVDDPFYTFDDIDYSREAIRGITIKTGSAWGTTFSGSIDNVNFDFGNKGQLQFDLEANSVPEPAMLVLFSLGLIGLRRKLR</sequence>
<dbReference type="Proteomes" id="UP000601768">
    <property type="component" value="Unassembled WGS sequence"/>
</dbReference>
<name>A0A8J6ITK6_9ALTE</name>
<reference evidence="3" key="1">
    <citation type="journal article" date="2018" name="Int. J. Syst. Evol. Microbiol.">
        <title>Neptunicella marina gen. nov., sp. nov., isolated from surface seawater.</title>
        <authorList>
            <person name="Liu X."/>
            <person name="Lai Q."/>
            <person name="Du Y."/>
            <person name="Zhang X."/>
            <person name="Liu Z."/>
            <person name="Sun F."/>
            <person name="Shao Z."/>
        </authorList>
    </citation>
    <scope>NUCLEOTIDE SEQUENCE</scope>
    <source>
        <strain evidence="3">S27-2</strain>
    </source>
</reference>
<accession>A0A8J6ITK6</accession>
<gene>
    <name evidence="3" type="ORF">H8B19_04705</name>
</gene>
<dbReference type="RefSeq" id="WP_186505641.1">
    <property type="nucleotide sequence ID" value="NZ_JACNEP010000003.1"/>
</dbReference>
<evidence type="ECO:0000313" key="4">
    <source>
        <dbReference type="Proteomes" id="UP000601768"/>
    </source>
</evidence>
<dbReference type="AlphaFoldDB" id="A0A8J6ITK6"/>
<keyword evidence="1" id="KW-0732">Signal</keyword>
<dbReference type="EMBL" id="JACNEP010000003">
    <property type="protein sequence ID" value="MBC3765163.1"/>
    <property type="molecule type" value="Genomic_DNA"/>
</dbReference>
<feature type="chain" id="PRO_5035193344" evidence="1">
    <location>
        <begin position="23"/>
        <end position="255"/>
    </location>
</feature>
<evidence type="ECO:0000259" key="2">
    <source>
        <dbReference type="Pfam" id="PF07589"/>
    </source>
</evidence>
<reference evidence="3" key="2">
    <citation type="submission" date="2020-08" db="EMBL/GenBank/DDBJ databases">
        <authorList>
            <person name="Lai Q."/>
        </authorList>
    </citation>
    <scope>NUCLEOTIDE SEQUENCE</scope>
    <source>
        <strain evidence="3">S27-2</strain>
    </source>
</reference>
<feature type="signal peptide" evidence="1">
    <location>
        <begin position="1"/>
        <end position="22"/>
    </location>
</feature>
<feature type="domain" description="Ice-binding protein C-terminal" evidence="2">
    <location>
        <begin position="233"/>
        <end position="253"/>
    </location>
</feature>
<protein>
    <submittedName>
        <fullName evidence="3">PEP-CTERM sorting domain-containing protein</fullName>
    </submittedName>
</protein>
<evidence type="ECO:0000313" key="3">
    <source>
        <dbReference type="EMBL" id="MBC3765163.1"/>
    </source>
</evidence>
<proteinExistence type="predicted"/>